<evidence type="ECO:0000313" key="2">
    <source>
        <dbReference type="Proteomes" id="UP000008895"/>
    </source>
</evidence>
<dbReference type="STRING" id="860228.Ccan_09380"/>
<dbReference type="eggNOG" id="ENOG50343FS">
    <property type="taxonomic scope" value="Bacteria"/>
</dbReference>
<accession>F9YUT1</accession>
<dbReference type="Proteomes" id="UP000008895">
    <property type="component" value="Chromosome"/>
</dbReference>
<keyword evidence="2" id="KW-1185">Reference proteome</keyword>
<proteinExistence type="predicted"/>
<gene>
    <name evidence="1" type="ordered locus">Ccan_09380</name>
</gene>
<dbReference type="EMBL" id="CP002113">
    <property type="protein sequence ID" value="AEK23056.1"/>
    <property type="molecule type" value="Genomic_DNA"/>
</dbReference>
<protein>
    <recommendedName>
        <fullName evidence="3">Lipoprotein</fullName>
    </recommendedName>
</protein>
<dbReference type="HOGENOM" id="CLU_724996_0_0_10"/>
<dbReference type="AlphaFoldDB" id="F9YUT1"/>
<evidence type="ECO:0000313" key="1">
    <source>
        <dbReference type="EMBL" id="AEK23056.1"/>
    </source>
</evidence>
<dbReference type="PROSITE" id="PS51257">
    <property type="entry name" value="PROKAR_LIPOPROTEIN"/>
    <property type="match status" value="1"/>
</dbReference>
<reference evidence="1 2" key="1">
    <citation type="journal article" date="2011" name="J. Bacteriol.">
        <title>Complete genome sequence of the dog commensal and human pathogen Capnocytophaga canimorsus strain 5.</title>
        <authorList>
            <person name="Manfredi P."/>
            <person name="Pagni M."/>
            <person name="Cornelis G.R."/>
        </authorList>
    </citation>
    <scope>NUCLEOTIDE SEQUENCE [LARGE SCALE GENOMIC DNA]</scope>
    <source>
        <strain evidence="2">5</strain>
    </source>
</reference>
<evidence type="ECO:0008006" key="3">
    <source>
        <dbReference type="Google" id="ProtNLM"/>
    </source>
</evidence>
<organism evidence="1 2">
    <name type="scientific">Capnocytophaga canimorsus (strain 5)</name>
    <dbReference type="NCBI Taxonomy" id="860228"/>
    <lineage>
        <taxon>Bacteria</taxon>
        <taxon>Pseudomonadati</taxon>
        <taxon>Bacteroidota</taxon>
        <taxon>Flavobacteriia</taxon>
        <taxon>Flavobacteriales</taxon>
        <taxon>Flavobacteriaceae</taxon>
        <taxon>Capnocytophaga</taxon>
    </lineage>
</organism>
<dbReference type="KEGG" id="ccm:Ccan_09380"/>
<name>F9YUT1_CAPCC</name>
<sequence length="377" mass="44174">MFVKRIVRQMKIVYITIISFLLLLGCNNTSSNANQDRKIKTKTVEFEEFKIPNLTEKALDDVQQWKSFRSLVQVIINVSPHKVKNADKLVADSTENLLIYKRFSVSDRRNVLQNMSIDRDWRTTGKVKDTIFRLQKLKLGEASVTWNNYLIKEVPYTFSIFVKPNDYKKFAVEIGLNNQKQLEHIFSLETDSAVQTSPNSKIIPLEDNWKEIQLVFTPQQEESYGIKMYYDEDAQVSESILFYRPTLQIKAKDLQKIKKSSAKIVKDELGTESSYATILFWMKQIENEIRHLIEADDYPEKVNHPMIKSRFHLLYTQVRELCDNLQNNPAFNETQVKGKIAEIQHNFNTIILKINKIYESTLDQRMQEVQKGRDSLM</sequence>